<dbReference type="Proteomes" id="UP001157733">
    <property type="component" value="Chromosome"/>
</dbReference>
<dbReference type="Gene3D" id="3.90.550.10">
    <property type="entry name" value="Spore Coat Polysaccharide Biosynthesis Protein SpsA, Chain A"/>
    <property type="match status" value="1"/>
</dbReference>
<dbReference type="PANTHER" id="PTHR21485">
    <property type="entry name" value="HAD SUPERFAMILY MEMBERS CMAS AND KDSC"/>
    <property type="match status" value="1"/>
</dbReference>
<dbReference type="InterPro" id="IPR050793">
    <property type="entry name" value="CMP-NeuNAc_synthase"/>
</dbReference>
<organism evidence="1 2">
    <name type="scientific">Nitrospina watsonii</name>
    <dbReference type="NCBI Taxonomy" id="1323948"/>
    <lineage>
        <taxon>Bacteria</taxon>
        <taxon>Pseudomonadati</taxon>
        <taxon>Nitrospinota/Tectimicrobiota group</taxon>
        <taxon>Nitrospinota</taxon>
        <taxon>Nitrospinia</taxon>
        <taxon>Nitrospinales</taxon>
        <taxon>Nitrospinaceae</taxon>
        <taxon>Nitrospina</taxon>
    </lineage>
</organism>
<dbReference type="InterPro" id="IPR003329">
    <property type="entry name" value="Cytidylyl_trans"/>
</dbReference>
<evidence type="ECO:0000313" key="2">
    <source>
        <dbReference type="Proteomes" id="UP001157733"/>
    </source>
</evidence>
<gene>
    <name evidence="1" type="primary">ptmB</name>
    <name evidence="1" type="ORF">NSPWAT_0142</name>
</gene>
<name>A0ABN8W1M5_9BACT</name>
<dbReference type="InterPro" id="IPR029044">
    <property type="entry name" value="Nucleotide-diphossugar_trans"/>
</dbReference>
<dbReference type="RefSeq" id="WP_282009978.1">
    <property type="nucleotide sequence ID" value="NZ_OX336137.1"/>
</dbReference>
<dbReference type="EMBL" id="OX336137">
    <property type="protein sequence ID" value="CAI2717001.1"/>
    <property type="molecule type" value="Genomic_DNA"/>
</dbReference>
<dbReference type="SUPFAM" id="SSF53448">
    <property type="entry name" value="Nucleotide-diphospho-sugar transferases"/>
    <property type="match status" value="1"/>
</dbReference>
<protein>
    <submittedName>
        <fullName evidence="1">Post-translational flagellin modification protein B</fullName>
    </submittedName>
</protein>
<reference evidence="1 2" key="1">
    <citation type="submission" date="2022-09" db="EMBL/GenBank/DDBJ databases">
        <authorList>
            <person name="Kop L."/>
        </authorList>
    </citation>
    <scope>NUCLEOTIDE SEQUENCE [LARGE SCALE GENOMIC DNA]</scope>
    <source>
        <strain evidence="1 2">347</strain>
    </source>
</reference>
<dbReference type="Pfam" id="PF02348">
    <property type="entry name" value="CTP_transf_3"/>
    <property type="match status" value="1"/>
</dbReference>
<dbReference type="PANTHER" id="PTHR21485:SF6">
    <property type="entry name" value="N-ACYLNEURAMINATE CYTIDYLYLTRANSFERASE-RELATED"/>
    <property type="match status" value="1"/>
</dbReference>
<keyword evidence="1" id="KW-0282">Flagellum</keyword>
<evidence type="ECO:0000313" key="1">
    <source>
        <dbReference type="EMBL" id="CAI2717001.1"/>
    </source>
</evidence>
<keyword evidence="1" id="KW-0969">Cilium</keyword>
<proteinExistence type="predicted"/>
<sequence length="235" mass="26124">MTTIATLCARGGSKGVPRKNILPILGKPLIAYTIEQAQACTLIDRVYVSTEDAEIAEVARQAGAEVPFMRPAELATDTAAKIPVIEHLVNGVIQTGVDVRTVVDLDPTSPLREVADIEACIHLLDDDTDVVITGYEAEKNPYFNMVEQQPDGYYGLVKPSDADAPYRRQAAPKVYAMNASIYVWHRHTLSKGLWEGRARLHVMPRERSIDIDHPVDLKLVEFFMQEKRDAGKNKI</sequence>
<accession>A0ABN8W1M5</accession>
<dbReference type="CDD" id="cd02513">
    <property type="entry name" value="CMP-NeuAc_Synthase"/>
    <property type="match status" value="1"/>
</dbReference>
<keyword evidence="1" id="KW-0966">Cell projection</keyword>
<keyword evidence="2" id="KW-1185">Reference proteome</keyword>